<evidence type="ECO:0000313" key="1">
    <source>
        <dbReference type="EMBL" id="RUL57110.1"/>
    </source>
</evidence>
<comment type="caution">
    <text evidence="1">The sequence shown here is derived from an EMBL/GenBank/DDBJ whole genome shotgun (WGS) entry which is preliminary data.</text>
</comment>
<name>A0A3S0RY94_9BACI</name>
<reference evidence="1 2" key="1">
    <citation type="submission" date="2018-12" db="EMBL/GenBank/DDBJ databases">
        <title>Lysinibacillus antri sp. nov., isolated from a cave soil.</title>
        <authorList>
            <person name="Narsing Rao M.P."/>
            <person name="Zhang H."/>
            <person name="Dong Z.-Y."/>
            <person name="Niu X.-K."/>
            <person name="Zhang K."/>
            <person name="Fang B.-Z."/>
            <person name="Kang Y.-Q."/>
            <person name="Xiao M."/>
            <person name="Li W.-J."/>
        </authorList>
    </citation>
    <scope>NUCLEOTIDE SEQUENCE [LARGE SCALE GENOMIC DNA]</scope>
    <source>
        <strain evidence="1 2">SYSU K30002</strain>
    </source>
</reference>
<gene>
    <name evidence="1" type="ORF">EK386_01440</name>
</gene>
<proteinExistence type="predicted"/>
<evidence type="ECO:0000313" key="2">
    <source>
        <dbReference type="Proteomes" id="UP000287910"/>
    </source>
</evidence>
<dbReference type="AlphaFoldDB" id="A0A3S0RY94"/>
<dbReference type="RefSeq" id="WP_126657224.1">
    <property type="nucleotide sequence ID" value="NZ_RYYR01000001.1"/>
</dbReference>
<sequence length="133" mass="16268">MEKFFEMEYRGLNILDEISVVELAINLELQTIHVLDQHQVVEPEYDFSTKKFRESEGFINMTKVLYDKYFLRKNMDEDLGNWVKRMKWIFYGSKQWIFQMENGNVKEVIKKTEIDHQGVNDHDFYRKYIERIL</sequence>
<organism evidence="1 2">
    <name type="scientific">Lysinibacillus antri</name>
    <dbReference type="NCBI Taxonomy" id="2498145"/>
    <lineage>
        <taxon>Bacteria</taxon>
        <taxon>Bacillati</taxon>
        <taxon>Bacillota</taxon>
        <taxon>Bacilli</taxon>
        <taxon>Bacillales</taxon>
        <taxon>Bacillaceae</taxon>
        <taxon>Lysinibacillus</taxon>
    </lineage>
</organism>
<keyword evidence="2" id="KW-1185">Reference proteome</keyword>
<dbReference type="EMBL" id="RYYR01000001">
    <property type="protein sequence ID" value="RUL57110.1"/>
    <property type="molecule type" value="Genomic_DNA"/>
</dbReference>
<accession>A0A3S0RY94</accession>
<dbReference type="Proteomes" id="UP000287910">
    <property type="component" value="Unassembled WGS sequence"/>
</dbReference>
<protein>
    <submittedName>
        <fullName evidence="1">Uncharacterized protein</fullName>
    </submittedName>
</protein>